<dbReference type="Gene3D" id="3.40.190.10">
    <property type="entry name" value="Periplasmic binding protein-like II"/>
    <property type="match status" value="1"/>
</dbReference>
<dbReference type="InterPro" id="IPR005064">
    <property type="entry name" value="BUG"/>
</dbReference>
<sequence>MARRRTLLALPALLATAPRAGAQPAWPDRPIAIVVGFLPGGSVDIGARLLADRIAPRLGPQARIIIENRPGAGGSLAAEYVARQPADGHVLTVSSASSHGTNPAALPDTVRYDPVGDFSHLAVIGGGPMCIVVPGASPHRSIAALAEAAKAARAPLLWGSSGSGGIGHLTGELFAHRAGFRGEYVPYRGGSAVLEAMRKAEIDFSVEVLASAMPHLRDGSSRALAVTSPGRHPLLPDVASLQEQGFAGFDIVTWNVLQGPRGIPDAVAGRINRAATEAMAEPDLRRRLAAAGIDPAEPSTPDSTREFVAAELRKFQGIVRETGLRLGRG</sequence>
<accession>A0ABT3NWT1</accession>
<evidence type="ECO:0000256" key="1">
    <source>
        <dbReference type="ARBA" id="ARBA00006987"/>
    </source>
</evidence>
<dbReference type="Gene3D" id="3.40.190.150">
    <property type="entry name" value="Bordetella uptake gene, domain 1"/>
    <property type="match status" value="1"/>
</dbReference>
<keyword evidence="4" id="KW-1185">Reference proteome</keyword>
<protein>
    <submittedName>
        <fullName evidence="3">Tripartite tricarboxylate transporter substrate binding protein</fullName>
    </submittedName>
</protein>
<name>A0ABT3NWT1_9PROT</name>
<dbReference type="Pfam" id="PF03401">
    <property type="entry name" value="TctC"/>
    <property type="match status" value="1"/>
</dbReference>
<dbReference type="Proteomes" id="UP001526430">
    <property type="component" value="Unassembled WGS sequence"/>
</dbReference>
<dbReference type="PANTHER" id="PTHR42928">
    <property type="entry name" value="TRICARBOXYLATE-BINDING PROTEIN"/>
    <property type="match status" value="1"/>
</dbReference>
<keyword evidence="2" id="KW-0732">Signal</keyword>
<proteinExistence type="inferred from homology"/>
<dbReference type="CDD" id="cd07012">
    <property type="entry name" value="PBP2_Bug_TTT"/>
    <property type="match status" value="1"/>
</dbReference>
<dbReference type="PIRSF" id="PIRSF017082">
    <property type="entry name" value="YflP"/>
    <property type="match status" value="1"/>
</dbReference>
<evidence type="ECO:0000256" key="2">
    <source>
        <dbReference type="SAM" id="SignalP"/>
    </source>
</evidence>
<dbReference type="PANTHER" id="PTHR42928:SF5">
    <property type="entry name" value="BLR1237 PROTEIN"/>
    <property type="match status" value="1"/>
</dbReference>
<evidence type="ECO:0000313" key="3">
    <source>
        <dbReference type="EMBL" id="MCW8086620.1"/>
    </source>
</evidence>
<comment type="caution">
    <text evidence="3">The sequence shown here is derived from an EMBL/GenBank/DDBJ whole genome shotgun (WGS) entry which is preliminary data.</text>
</comment>
<feature type="chain" id="PRO_5045131841" evidence="2">
    <location>
        <begin position="23"/>
        <end position="329"/>
    </location>
</feature>
<dbReference type="EMBL" id="JAPFQI010000010">
    <property type="protein sequence ID" value="MCW8086620.1"/>
    <property type="molecule type" value="Genomic_DNA"/>
</dbReference>
<dbReference type="InterPro" id="IPR042100">
    <property type="entry name" value="Bug_dom1"/>
</dbReference>
<dbReference type="RefSeq" id="WP_301590699.1">
    <property type="nucleotide sequence ID" value="NZ_JAPFQI010000010.1"/>
</dbReference>
<comment type="similarity">
    <text evidence="1">Belongs to the UPF0065 (bug) family.</text>
</comment>
<feature type="signal peptide" evidence="2">
    <location>
        <begin position="1"/>
        <end position="22"/>
    </location>
</feature>
<gene>
    <name evidence="3" type="ORF">OF850_13370</name>
</gene>
<evidence type="ECO:0000313" key="4">
    <source>
        <dbReference type="Proteomes" id="UP001526430"/>
    </source>
</evidence>
<organism evidence="3 4">
    <name type="scientific">Sabulicella glaciei</name>
    <dbReference type="NCBI Taxonomy" id="2984948"/>
    <lineage>
        <taxon>Bacteria</taxon>
        <taxon>Pseudomonadati</taxon>
        <taxon>Pseudomonadota</taxon>
        <taxon>Alphaproteobacteria</taxon>
        <taxon>Acetobacterales</taxon>
        <taxon>Acetobacteraceae</taxon>
        <taxon>Sabulicella</taxon>
    </lineage>
</organism>
<reference evidence="3 4" key="1">
    <citation type="submission" date="2022-10" db="EMBL/GenBank/DDBJ databases">
        <title>Roseococcus glaciei nov., sp. nov., isolated from glacier.</title>
        <authorList>
            <person name="Liu Q."/>
            <person name="Xin Y.-H."/>
        </authorList>
    </citation>
    <scope>NUCLEOTIDE SEQUENCE [LARGE SCALE GENOMIC DNA]</scope>
    <source>
        <strain evidence="3 4">MDT2-1-1</strain>
    </source>
</reference>